<feature type="region of interest" description="Disordered" evidence="1">
    <location>
        <begin position="1"/>
        <end position="22"/>
    </location>
</feature>
<organism evidence="2">
    <name type="scientific">Tanacetum cinerariifolium</name>
    <name type="common">Dalmatian daisy</name>
    <name type="synonym">Chrysanthemum cinerariifolium</name>
    <dbReference type="NCBI Taxonomy" id="118510"/>
    <lineage>
        <taxon>Eukaryota</taxon>
        <taxon>Viridiplantae</taxon>
        <taxon>Streptophyta</taxon>
        <taxon>Embryophyta</taxon>
        <taxon>Tracheophyta</taxon>
        <taxon>Spermatophyta</taxon>
        <taxon>Magnoliopsida</taxon>
        <taxon>eudicotyledons</taxon>
        <taxon>Gunneridae</taxon>
        <taxon>Pentapetalae</taxon>
        <taxon>asterids</taxon>
        <taxon>campanulids</taxon>
        <taxon>Asterales</taxon>
        <taxon>Asteraceae</taxon>
        <taxon>Asteroideae</taxon>
        <taxon>Anthemideae</taxon>
        <taxon>Anthemidinae</taxon>
        <taxon>Tanacetum</taxon>
    </lineage>
</organism>
<comment type="caution">
    <text evidence="2">The sequence shown here is derived from an EMBL/GenBank/DDBJ whole genome shotgun (WGS) entry which is preliminary data.</text>
</comment>
<accession>A0A699W2M3</accession>
<name>A0A699W2M3_TANCI</name>
<feature type="non-terminal residue" evidence="2">
    <location>
        <position position="1"/>
    </location>
</feature>
<evidence type="ECO:0000313" key="2">
    <source>
        <dbReference type="EMBL" id="GFD39936.1"/>
    </source>
</evidence>
<reference evidence="2" key="1">
    <citation type="journal article" date="2019" name="Sci. Rep.">
        <title>Draft genome of Tanacetum cinerariifolium, the natural source of mosquito coil.</title>
        <authorList>
            <person name="Yamashiro T."/>
            <person name="Shiraishi A."/>
            <person name="Satake H."/>
            <person name="Nakayama K."/>
        </authorList>
    </citation>
    <scope>NUCLEOTIDE SEQUENCE</scope>
</reference>
<sequence length="115" mass="12100">NTNRVNAASAPVTAVGPNPTNSTNIFNAAGPSDTNVSPSFEIGKKSPFVDPSQYSDDPNMPALEDIIYSDDEEDVGAGADFSNLETSITVCPNLTTRVHKDHHVTQIIGDLSSAP</sequence>
<dbReference type="EMBL" id="BKCJ011524901">
    <property type="protein sequence ID" value="GFD39936.1"/>
    <property type="molecule type" value="Genomic_DNA"/>
</dbReference>
<evidence type="ECO:0000256" key="1">
    <source>
        <dbReference type="SAM" id="MobiDB-lite"/>
    </source>
</evidence>
<gene>
    <name evidence="2" type="ORF">Tci_911905</name>
</gene>
<dbReference type="AlphaFoldDB" id="A0A699W2M3"/>
<proteinExistence type="predicted"/>
<protein>
    <submittedName>
        <fullName evidence="2">Uncharacterized protein</fullName>
    </submittedName>
</protein>